<dbReference type="Pfam" id="PF05795">
    <property type="entry name" value="Plasmodium_Vir"/>
    <property type="match status" value="1"/>
</dbReference>
<dbReference type="AlphaFoldDB" id="A0A0J9U3J2"/>
<gene>
    <name evidence="3" type="ORF">PVNG_05129</name>
</gene>
<feature type="coiled-coil region" evidence="1">
    <location>
        <begin position="79"/>
        <end position="106"/>
    </location>
</feature>
<evidence type="ECO:0000313" key="4">
    <source>
        <dbReference type="Proteomes" id="UP000053239"/>
    </source>
</evidence>
<keyword evidence="2" id="KW-0472">Membrane</keyword>
<keyword evidence="2" id="KW-1133">Transmembrane helix</keyword>
<evidence type="ECO:0000313" key="3">
    <source>
        <dbReference type="EMBL" id="KNA02585.1"/>
    </source>
</evidence>
<dbReference type="Proteomes" id="UP000053239">
    <property type="component" value="Unassembled WGS sequence"/>
</dbReference>
<keyword evidence="2" id="KW-0812">Transmembrane</keyword>
<evidence type="ECO:0000256" key="1">
    <source>
        <dbReference type="SAM" id="Coils"/>
    </source>
</evidence>
<protein>
    <recommendedName>
        <fullName evidence="5">VIR protein</fullName>
    </recommendedName>
</protein>
<dbReference type="InterPro" id="IPR008780">
    <property type="entry name" value="Plasmodium_Vir"/>
</dbReference>
<proteinExistence type="predicted"/>
<feature type="transmembrane region" description="Helical" evidence="2">
    <location>
        <begin position="122"/>
        <end position="142"/>
    </location>
</feature>
<keyword evidence="1" id="KW-0175">Coiled coil</keyword>
<name>A0A0J9U3J2_PLAVI</name>
<evidence type="ECO:0000256" key="2">
    <source>
        <dbReference type="SAM" id="Phobius"/>
    </source>
</evidence>
<sequence length="196" mass="22731">MENYSTETLSFLSSINLIYNINKEDLRRMEVLYILHENYNKLDTIINNTTPPNPESLLEHSRTCSNNYKIGRSMCYSKYNKFCEKLDNFKKKYEKLSKTAESKGDQYTNNFIKLTDNDNSNIISTTLIGSAAGLIPLLGILYKFTPVGQMFKSPQMKLSNAHSNSIDQIRRTSLLEYENDQLNLNQQKYNIKYHPA</sequence>
<accession>A0A0J9U3J2</accession>
<reference evidence="3 4" key="1">
    <citation type="submission" date="2011-09" db="EMBL/GenBank/DDBJ databases">
        <title>The Genome Sequence of Plasmodium vivax North Korean.</title>
        <authorList>
            <consortium name="The Broad Institute Genome Sequencing Platform"/>
            <consortium name="The Broad Institute Genome Sequencing Center for Infectious Disease"/>
            <person name="Neafsey D."/>
            <person name="Carlton J."/>
            <person name="Barnwell J."/>
            <person name="Collins W."/>
            <person name="Escalante A."/>
            <person name="Mullikin J."/>
            <person name="Saul A."/>
            <person name="Guigo R."/>
            <person name="Camara F."/>
            <person name="Young S.K."/>
            <person name="Zeng Q."/>
            <person name="Gargeya S."/>
            <person name="Fitzgerald M."/>
            <person name="Haas B."/>
            <person name="Abouelleil A."/>
            <person name="Alvarado L."/>
            <person name="Arachchi H.M."/>
            <person name="Berlin A."/>
            <person name="Brown A."/>
            <person name="Chapman S.B."/>
            <person name="Chen Z."/>
            <person name="Dunbar C."/>
            <person name="Freedman E."/>
            <person name="Gearin G."/>
            <person name="Gellesch M."/>
            <person name="Goldberg J."/>
            <person name="Griggs A."/>
            <person name="Gujja S."/>
            <person name="Heiman D."/>
            <person name="Howarth C."/>
            <person name="Larson L."/>
            <person name="Lui A."/>
            <person name="MacDonald P.J.P."/>
            <person name="Montmayeur A."/>
            <person name="Murphy C."/>
            <person name="Neiman D."/>
            <person name="Pearson M."/>
            <person name="Priest M."/>
            <person name="Roberts A."/>
            <person name="Saif S."/>
            <person name="Shea T."/>
            <person name="Shenoy N."/>
            <person name="Sisk P."/>
            <person name="Stolte C."/>
            <person name="Sykes S."/>
            <person name="Wortman J."/>
            <person name="Nusbaum C."/>
            <person name="Birren B."/>
        </authorList>
    </citation>
    <scope>NUCLEOTIDE SEQUENCE [LARGE SCALE GENOMIC DNA]</scope>
    <source>
        <strain evidence="3 4">North Korean</strain>
    </source>
</reference>
<organism evidence="3 4">
    <name type="scientific">Plasmodium vivax North Korean</name>
    <dbReference type="NCBI Taxonomy" id="1035514"/>
    <lineage>
        <taxon>Eukaryota</taxon>
        <taxon>Sar</taxon>
        <taxon>Alveolata</taxon>
        <taxon>Apicomplexa</taxon>
        <taxon>Aconoidasida</taxon>
        <taxon>Haemosporida</taxon>
        <taxon>Plasmodiidae</taxon>
        <taxon>Plasmodium</taxon>
        <taxon>Plasmodium (Plasmodium)</taxon>
    </lineage>
</organism>
<dbReference type="EMBL" id="KQ235175">
    <property type="protein sequence ID" value="KNA02585.1"/>
    <property type="molecule type" value="Genomic_DNA"/>
</dbReference>
<evidence type="ECO:0008006" key="5">
    <source>
        <dbReference type="Google" id="ProtNLM"/>
    </source>
</evidence>
<dbReference type="OrthoDB" id="10385617at2759"/>